<proteinExistence type="predicted"/>
<dbReference type="EMBL" id="BARW01008065">
    <property type="protein sequence ID" value="GAI79899.1"/>
    <property type="molecule type" value="Genomic_DNA"/>
</dbReference>
<accession>X1TIN5</accession>
<dbReference type="AlphaFoldDB" id="X1TIN5"/>
<evidence type="ECO:0000313" key="1">
    <source>
        <dbReference type="EMBL" id="GAI79899.1"/>
    </source>
</evidence>
<evidence type="ECO:0008006" key="2">
    <source>
        <dbReference type="Google" id="ProtNLM"/>
    </source>
</evidence>
<reference evidence="1" key="1">
    <citation type="journal article" date="2014" name="Front. Microbiol.">
        <title>High frequency of phylogenetically diverse reductive dehalogenase-homologous genes in deep subseafloor sedimentary metagenomes.</title>
        <authorList>
            <person name="Kawai M."/>
            <person name="Futagami T."/>
            <person name="Toyoda A."/>
            <person name="Takaki Y."/>
            <person name="Nishi S."/>
            <person name="Hori S."/>
            <person name="Arai W."/>
            <person name="Tsubouchi T."/>
            <person name="Morono Y."/>
            <person name="Uchiyama I."/>
            <person name="Ito T."/>
            <person name="Fujiyama A."/>
            <person name="Inagaki F."/>
            <person name="Takami H."/>
        </authorList>
    </citation>
    <scope>NUCLEOTIDE SEQUENCE</scope>
    <source>
        <strain evidence="1">Expedition CK06-06</strain>
    </source>
</reference>
<protein>
    <recommendedName>
        <fullName evidence="2">CopG-like ribbon-helix-helix domain-containing protein</fullName>
    </recommendedName>
</protein>
<feature type="non-terminal residue" evidence="1">
    <location>
        <position position="67"/>
    </location>
</feature>
<comment type="caution">
    <text evidence="1">The sequence shown here is derived from an EMBL/GenBank/DDBJ whole genome shotgun (WGS) entry which is preliminary data.</text>
</comment>
<name>X1TIN5_9ZZZZ</name>
<organism evidence="1">
    <name type="scientific">marine sediment metagenome</name>
    <dbReference type="NCBI Taxonomy" id="412755"/>
    <lineage>
        <taxon>unclassified sequences</taxon>
        <taxon>metagenomes</taxon>
        <taxon>ecological metagenomes</taxon>
    </lineage>
</organism>
<gene>
    <name evidence="1" type="ORF">S12H4_16643</name>
</gene>
<sequence length="67" mass="7561">MAKRKYPSELNSRTVRVNIGDWHLLMELARQHDTTVAKVLHLAITGQARQAQVAVTPRTQIPMPLTT</sequence>